<comment type="caution">
    <text evidence="3">The sequence shown here is derived from an EMBL/GenBank/DDBJ whole genome shotgun (WGS) entry which is preliminary data.</text>
</comment>
<gene>
    <name evidence="3" type="ORF">J34TS1_38140</name>
</gene>
<proteinExistence type="predicted"/>
<dbReference type="PROSITE" id="PS51099">
    <property type="entry name" value="PTS_EIIB_TYPE_2"/>
    <property type="match status" value="1"/>
</dbReference>
<dbReference type="RefSeq" id="WP_194231661.1">
    <property type="nucleotide sequence ID" value="NZ_AP025343.1"/>
</dbReference>
<dbReference type="Proteomes" id="UP000682811">
    <property type="component" value="Unassembled WGS sequence"/>
</dbReference>
<feature type="domain" description="PTS EIIB type-2" evidence="2">
    <location>
        <begin position="1"/>
        <end position="91"/>
    </location>
</feature>
<dbReference type="CDD" id="cd05563">
    <property type="entry name" value="PTS_IIB_ascorbate"/>
    <property type="match status" value="1"/>
</dbReference>
<protein>
    <submittedName>
        <fullName evidence="3">PTS lactose transporter subunit IIB</fullName>
    </submittedName>
</protein>
<organism evidence="3 4">
    <name type="scientific">Paenibacillus azoreducens</name>
    <dbReference type="NCBI Taxonomy" id="116718"/>
    <lineage>
        <taxon>Bacteria</taxon>
        <taxon>Bacillati</taxon>
        <taxon>Bacillota</taxon>
        <taxon>Bacilli</taxon>
        <taxon>Bacillales</taxon>
        <taxon>Paenibacillaceae</taxon>
        <taxon>Paenibacillus</taxon>
    </lineage>
</organism>
<dbReference type="SUPFAM" id="SSF52794">
    <property type="entry name" value="PTS system IIB component-like"/>
    <property type="match status" value="1"/>
</dbReference>
<keyword evidence="1" id="KW-0808">Transferase</keyword>
<dbReference type="InterPro" id="IPR036095">
    <property type="entry name" value="PTS_EIIB-like_sf"/>
</dbReference>
<dbReference type="InterPro" id="IPR003501">
    <property type="entry name" value="PTS_EIIB_2/3"/>
</dbReference>
<keyword evidence="4" id="KW-1185">Reference proteome</keyword>
<evidence type="ECO:0000259" key="2">
    <source>
        <dbReference type="PROSITE" id="PS51099"/>
    </source>
</evidence>
<dbReference type="InterPro" id="IPR013011">
    <property type="entry name" value="PTS_EIIB_2"/>
</dbReference>
<name>A0A919YEM2_9BACL</name>
<evidence type="ECO:0000313" key="3">
    <source>
        <dbReference type="EMBL" id="GIO49049.1"/>
    </source>
</evidence>
<dbReference type="AlphaFoldDB" id="A0A919YEM2"/>
<dbReference type="GO" id="GO:0008982">
    <property type="term" value="F:protein-N(PI)-phosphohistidine-sugar phosphotransferase activity"/>
    <property type="evidence" value="ECO:0007669"/>
    <property type="project" value="InterPro"/>
</dbReference>
<accession>A0A919YEM2</accession>
<evidence type="ECO:0000313" key="4">
    <source>
        <dbReference type="Proteomes" id="UP000682811"/>
    </source>
</evidence>
<reference evidence="3 4" key="1">
    <citation type="submission" date="2021-03" db="EMBL/GenBank/DDBJ databases">
        <title>Antimicrobial resistance genes in bacteria isolated from Japanese honey, and their potential for conferring macrolide and lincosamide resistance in the American foulbrood pathogen Paenibacillus larvae.</title>
        <authorList>
            <person name="Okamoto M."/>
            <person name="Kumagai M."/>
            <person name="Kanamori H."/>
            <person name="Takamatsu D."/>
        </authorList>
    </citation>
    <scope>NUCLEOTIDE SEQUENCE [LARGE SCALE GENOMIC DNA]</scope>
    <source>
        <strain evidence="3 4">J34TS1</strain>
    </source>
</reference>
<dbReference type="Gene3D" id="3.40.50.2300">
    <property type="match status" value="1"/>
</dbReference>
<dbReference type="GO" id="GO:0009401">
    <property type="term" value="P:phosphoenolpyruvate-dependent sugar phosphotransferase system"/>
    <property type="evidence" value="ECO:0007669"/>
    <property type="project" value="InterPro"/>
</dbReference>
<evidence type="ECO:0000256" key="1">
    <source>
        <dbReference type="ARBA" id="ARBA00022679"/>
    </source>
</evidence>
<sequence length="93" mass="9836">MKIMAVCGSGLGSSFMLEMNIIEMLKEMNVSGVEVEHADLGSASRDMADIFVAGRDIAEGAGHLGDVVVLNNILDKNELKTKIMAALAEKGVL</sequence>
<dbReference type="Pfam" id="PF02302">
    <property type="entry name" value="PTS_IIB"/>
    <property type="match status" value="1"/>
</dbReference>
<dbReference type="EMBL" id="BORT01000018">
    <property type="protein sequence ID" value="GIO49049.1"/>
    <property type="molecule type" value="Genomic_DNA"/>
</dbReference>